<protein>
    <submittedName>
        <fullName evidence="9">DHA2 family efflux MFS transporter permease subunit</fullName>
    </submittedName>
</protein>
<feature type="domain" description="Major facilitator superfamily (MFS) profile" evidence="8">
    <location>
        <begin position="8"/>
        <end position="453"/>
    </location>
</feature>
<evidence type="ECO:0000256" key="6">
    <source>
        <dbReference type="ARBA" id="ARBA00023136"/>
    </source>
</evidence>
<feature type="transmembrane region" description="Helical" evidence="7">
    <location>
        <begin position="425"/>
        <end position="448"/>
    </location>
</feature>
<feature type="transmembrane region" description="Helical" evidence="7">
    <location>
        <begin position="77"/>
        <end position="101"/>
    </location>
</feature>
<sequence length="467" mass="47909">MTTKQRWVLALTSAASFMIALDTTVVTTALSTIRRDLGASVETLEWVVNAYVLTFAVLLLTGAALGDRFGRRRMFVAGLATFTVASAACALAPTIGLMIAARAVQGVGAALVLPLAITQLSAAFSAEQRGKALGIWSGITGLATFGGPFIGGAVAQGLAWQWIFWINVPVGLLAVAFTFLRINESRGPNRGLDAGGVVLAIGGSLGLVWGLVRGNAAGWGSLEVVASLTVGVVLVVAFVGWEIRSLTPMLPMRFFAVRGFSSANAANFAMIAGMYATLFFLAQYFQTAQGDGPLLAGLRIMPWTGTLMVCGPVAGRLADRFGERGPLLAGLLLQAIGSGWLALIISPDLGYGWMLPPMILAGCGISIAMPAAQKAVVGAVRLEEIGPASGGFSMLRQLGGMFGIAIAVAVFAAVGSYASPHDFSGGFAAVLTAVTLFAVIGAACAAALPGRSRTAPAVSAPTVSVAR</sequence>
<evidence type="ECO:0000256" key="1">
    <source>
        <dbReference type="ARBA" id="ARBA00004651"/>
    </source>
</evidence>
<dbReference type="Gene3D" id="1.20.1250.20">
    <property type="entry name" value="MFS general substrate transporter like domains"/>
    <property type="match status" value="1"/>
</dbReference>
<evidence type="ECO:0000259" key="8">
    <source>
        <dbReference type="PROSITE" id="PS50850"/>
    </source>
</evidence>
<evidence type="ECO:0000313" key="9">
    <source>
        <dbReference type="EMBL" id="GAA1701101.1"/>
    </source>
</evidence>
<dbReference type="RefSeq" id="WP_344313526.1">
    <property type="nucleotide sequence ID" value="NZ_BAAANY010000023.1"/>
</dbReference>
<dbReference type="SUPFAM" id="SSF103473">
    <property type="entry name" value="MFS general substrate transporter"/>
    <property type="match status" value="1"/>
</dbReference>
<dbReference type="PROSITE" id="PS50850">
    <property type="entry name" value="MFS"/>
    <property type="match status" value="1"/>
</dbReference>
<organism evidence="9 10">
    <name type="scientific">Fodinicola feengrottensis</name>
    <dbReference type="NCBI Taxonomy" id="435914"/>
    <lineage>
        <taxon>Bacteria</taxon>
        <taxon>Bacillati</taxon>
        <taxon>Actinomycetota</taxon>
        <taxon>Actinomycetes</taxon>
        <taxon>Mycobacteriales</taxon>
        <taxon>Fodinicola</taxon>
    </lineage>
</organism>
<feature type="transmembrane region" description="Helical" evidence="7">
    <location>
        <begin position="264"/>
        <end position="285"/>
    </location>
</feature>
<keyword evidence="4 7" id="KW-0812">Transmembrane</keyword>
<evidence type="ECO:0000256" key="3">
    <source>
        <dbReference type="ARBA" id="ARBA00022475"/>
    </source>
</evidence>
<keyword evidence="3" id="KW-1003">Cell membrane</keyword>
<name>A0ABP4UDS3_9ACTN</name>
<gene>
    <name evidence="9" type="ORF">GCM10009765_58320</name>
</gene>
<evidence type="ECO:0000256" key="4">
    <source>
        <dbReference type="ARBA" id="ARBA00022692"/>
    </source>
</evidence>
<comment type="caution">
    <text evidence="9">The sequence shown here is derived from an EMBL/GenBank/DDBJ whole genome shotgun (WGS) entry which is preliminary data.</text>
</comment>
<feature type="transmembrane region" description="Helical" evidence="7">
    <location>
        <begin position="107"/>
        <end position="126"/>
    </location>
</feature>
<dbReference type="InterPro" id="IPR036259">
    <property type="entry name" value="MFS_trans_sf"/>
</dbReference>
<feature type="transmembrane region" description="Helical" evidence="7">
    <location>
        <begin position="224"/>
        <end position="243"/>
    </location>
</feature>
<feature type="transmembrane region" description="Helical" evidence="7">
    <location>
        <begin position="297"/>
        <end position="315"/>
    </location>
</feature>
<dbReference type="PANTHER" id="PTHR42718">
    <property type="entry name" value="MAJOR FACILITATOR SUPERFAMILY MULTIDRUG TRANSPORTER MFSC"/>
    <property type="match status" value="1"/>
</dbReference>
<dbReference type="PRINTS" id="PR01036">
    <property type="entry name" value="TCRTETB"/>
</dbReference>
<evidence type="ECO:0000256" key="5">
    <source>
        <dbReference type="ARBA" id="ARBA00022989"/>
    </source>
</evidence>
<evidence type="ECO:0000313" key="10">
    <source>
        <dbReference type="Proteomes" id="UP001500618"/>
    </source>
</evidence>
<keyword evidence="2" id="KW-0813">Transport</keyword>
<evidence type="ECO:0000256" key="7">
    <source>
        <dbReference type="SAM" id="Phobius"/>
    </source>
</evidence>
<dbReference type="NCBIfam" id="TIGR00711">
    <property type="entry name" value="efflux_EmrB"/>
    <property type="match status" value="1"/>
</dbReference>
<dbReference type="Proteomes" id="UP001500618">
    <property type="component" value="Unassembled WGS sequence"/>
</dbReference>
<dbReference type="InterPro" id="IPR011701">
    <property type="entry name" value="MFS"/>
</dbReference>
<feature type="transmembrane region" description="Helical" evidence="7">
    <location>
        <begin position="7"/>
        <end position="26"/>
    </location>
</feature>
<dbReference type="InterPro" id="IPR004638">
    <property type="entry name" value="EmrB-like"/>
</dbReference>
<evidence type="ECO:0000256" key="2">
    <source>
        <dbReference type="ARBA" id="ARBA00022448"/>
    </source>
</evidence>
<proteinExistence type="predicted"/>
<dbReference type="CDD" id="cd17321">
    <property type="entry name" value="MFS_MMR_MDR_like"/>
    <property type="match status" value="1"/>
</dbReference>
<feature type="transmembrane region" description="Helical" evidence="7">
    <location>
        <begin position="358"/>
        <end position="377"/>
    </location>
</feature>
<dbReference type="PANTHER" id="PTHR42718:SF46">
    <property type="entry name" value="BLR6921 PROTEIN"/>
    <property type="match status" value="1"/>
</dbReference>
<dbReference type="Gene3D" id="1.20.1720.10">
    <property type="entry name" value="Multidrug resistance protein D"/>
    <property type="match status" value="1"/>
</dbReference>
<keyword evidence="10" id="KW-1185">Reference proteome</keyword>
<feature type="transmembrane region" description="Helical" evidence="7">
    <location>
        <begin position="192"/>
        <end position="212"/>
    </location>
</feature>
<dbReference type="InterPro" id="IPR020846">
    <property type="entry name" value="MFS_dom"/>
</dbReference>
<reference evidence="10" key="1">
    <citation type="journal article" date="2019" name="Int. J. Syst. Evol. Microbiol.">
        <title>The Global Catalogue of Microorganisms (GCM) 10K type strain sequencing project: providing services to taxonomists for standard genome sequencing and annotation.</title>
        <authorList>
            <consortium name="The Broad Institute Genomics Platform"/>
            <consortium name="The Broad Institute Genome Sequencing Center for Infectious Disease"/>
            <person name="Wu L."/>
            <person name="Ma J."/>
        </authorList>
    </citation>
    <scope>NUCLEOTIDE SEQUENCE [LARGE SCALE GENOMIC DNA]</scope>
    <source>
        <strain evidence="10">JCM 14718</strain>
    </source>
</reference>
<accession>A0ABP4UDS3</accession>
<feature type="transmembrane region" description="Helical" evidence="7">
    <location>
        <begin position="327"/>
        <end position="346"/>
    </location>
</feature>
<feature type="transmembrane region" description="Helical" evidence="7">
    <location>
        <begin position="133"/>
        <end position="156"/>
    </location>
</feature>
<comment type="subcellular location">
    <subcellularLocation>
        <location evidence="1">Cell membrane</location>
        <topology evidence="1">Multi-pass membrane protein</topology>
    </subcellularLocation>
</comment>
<dbReference type="Pfam" id="PF07690">
    <property type="entry name" value="MFS_1"/>
    <property type="match status" value="1"/>
</dbReference>
<keyword evidence="5 7" id="KW-1133">Transmembrane helix</keyword>
<feature type="transmembrane region" description="Helical" evidence="7">
    <location>
        <begin position="46"/>
        <end position="65"/>
    </location>
</feature>
<dbReference type="EMBL" id="BAAANY010000023">
    <property type="protein sequence ID" value="GAA1701101.1"/>
    <property type="molecule type" value="Genomic_DNA"/>
</dbReference>
<feature type="transmembrane region" description="Helical" evidence="7">
    <location>
        <begin position="162"/>
        <end position="180"/>
    </location>
</feature>
<keyword evidence="6 7" id="KW-0472">Membrane</keyword>
<feature type="transmembrane region" description="Helical" evidence="7">
    <location>
        <begin position="398"/>
        <end position="419"/>
    </location>
</feature>